<dbReference type="PIRSF" id="PIRSF016599">
    <property type="entry name" value="Xaa-His_dipept"/>
    <property type="match status" value="1"/>
</dbReference>
<comment type="caution">
    <text evidence="19">The sequence shown here is derived from an EMBL/GenBank/DDBJ whole genome shotgun (WGS) entry which is preliminary data.</text>
</comment>
<dbReference type="FunFam" id="3.40.630.10:FF:000018">
    <property type="entry name" value="Aminoacyl-histidine dipeptidase PepD"/>
    <property type="match status" value="1"/>
</dbReference>
<keyword evidence="3" id="KW-0645">Protease</keyword>
<evidence type="ECO:0000256" key="3">
    <source>
        <dbReference type="ARBA" id="ARBA00022670"/>
    </source>
</evidence>
<dbReference type="InterPro" id="IPR002933">
    <property type="entry name" value="Peptidase_M20"/>
</dbReference>
<dbReference type="GO" id="GO:0005829">
    <property type="term" value="C:cytosol"/>
    <property type="evidence" value="ECO:0007669"/>
    <property type="project" value="TreeGrafter"/>
</dbReference>
<dbReference type="FunFam" id="3.40.630.10:FF:000015">
    <property type="entry name" value="Aminoacyl-histidine dipeptidase PepD"/>
    <property type="match status" value="1"/>
</dbReference>
<keyword evidence="5" id="KW-0378">Hydrolase</keyword>
<dbReference type="PRINTS" id="PR00934">
    <property type="entry name" value="XHISDIPTASE"/>
</dbReference>
<dbReference type="NCBIfam" id="TIGR01893">
    <property type="entry name" value="aa-his-dipept"/>
    <property type="match status" value="1"/>
</dbReference>
<evidence type="ECO:0000313" key="20">
    <source>
        <dbReference type="Proteomes" id="UP000824267"/>
    </source>
</evidence>
<reference evidence="19" key="2">
    <citation type="submission" date="2021-04" db="EMBL/GenBank/DDBJ databases">
        <authorList>
            <person name="Gilroy R."/>
        </authorList>
    </citation>
    <scope>NUCLEOTIDE SEQUENCE</scope>
    <source>
        <strain evidence="19">Gambia16-930</strain>
    </source>
</reference>
<evidence type="ECO:0000256" key="15">
    <source>
        <dbReference type="ARBA" id="ARBA00076004"/>
    </source>
</evidence>
<feature type="domain" description="Peptidase M20 dimerisation" evidence="18">
    <location>
        <begin position="206"/>
        <end position="293"/>
    </location>
</feature>
<dbReference type="Gene3D" id="3.40.630.10">
    <property type="entry name" value="Zn peptidases"/>
    <property type="match status" value="2"/>
</dbReference>
<dbReference type="AlphaFoldDB" id="A0A9D1RHH0"/>
<protein>
    <recommendedName>
        <fullName evidence="13">Cytosol non-specific dipeptidase</fullName>
        <ecNumber evidence="10">3.4.13.18</ecNumber>
    </recommendedName>
    <alternativeName>
        <fullName evidence="16">Aminoacyl-histidine dipeptidase</fullName>
    </alternativeName>
    <alternativeName>
        <fullName evidence="15">Beta-alanyl-histidine dipeptidase</fullName>
    </alternativeName>
    <alternativeName>
        <fullName evidence="14">Carnosinase</fullName>
    </alternativeName>
    <alternativeName>
        <fullName evidence="11">Peptidase D</fullName>
    </alternativeName>
    <alternativeName>
        <fullName evidence="17">Xaa-His dipeptidase</fullName>
    </alternativeName>
</protein>
<evidence type="ECO:0000256" key="1">
    <source>
        <dbReference type="ARBA" id="ARBA00001941"/>
    </source>
</evidence>
<comment type="similarity">
    <text evidence="12">Belongs to the peptidase M20C family.</text>
</comment>
<name>A0A9D1RHH0_9BACT</name>
<dbReference type="EMBL" id="DXGG01000137">
    <property type="protein sequence ID" value="HIW87490.1"/>
    <property type="molecule type" value="Genomic_DNA"/>
</dbReference>
<evidence type="ECO:0000256" key="2">
    <source>
        <dbReference type="ARBA" id="ARBA00001947"/>
    </source>
</evidence>
<dbReference type="CDD" id="cd03890">
    <property type="entry name" value="M20_pepD"/>
    <property type="match status" value="1"/>
</dbReference>
<comment type="catalytic activity">
    <reaction evidence="9">
        <text>Hydrolysis of dipeptides, preferentially hydrophobic dipeptides including prolyl amino acids.</text>
        <dbReference type="EC" id="3.4.13.18"/>
    </reaction>
</comment>
<evidence type="ECO:0000256" key="5">
    <source>
        <dbReference type="ARBA" id="ARBA00022801"/>
    </source>
</evidence>
<comment type="cofactor">
    <cofactor evidence="2">
        <name>Zn(2+)</name>
        <dbReference type="ChEBI" id="CHEBI:29105"/>
    </cofactor>
</comment>
<evidence type="ECO:0000256" key="8">
    <source>
        <dbReference type="ARBA" id="ARBA00023285"/>
    </source>
</evidence>
<dbReference type="PANTHER" id="PTHR43501">
    <property type="entry name" value="CYTOSOL NON-SPECIFIC DIPEPTIDASE"/>
    <property type="match status" value="1"/>
</dbReference>
<evidence type="ECO:0000256" key="10">
    <source>
        <dbReference type="ARBA" id="ARBA00038976"/>
    </source>
</evidence>
<gene>
    <name evidence="19" type="ORF">IAC47_04360</name>
</gene>
<evidence type="ECO:0000259" key="18">
    <source>
        <dbReference type="Pfam" id="PF07687"/>
    </source>
</evidence>
<dbReference type="GO" id="GO:0046872">
    <property type="term" value="F:metal ion binding"/>
    <property type="evidence" value="ECO:0007669"/>
    <property type="project" value="UniProtKB-KW"/>
</dbReference>
<dbReference type="EC" id="3.4.13.18" evidence="10"/>
<evidence type="ECO:0000256" key="11">
    <source>
        <dbReference type="ARBA" id="ARBA00044252"/>
    </source>
</evidence>
<dbReference type="GO" id="GO:0070573">
    <property type="term" value="F:metallodipeptidase activity"/>
    <property type="evidence" value="ECO:0007669"/>
    <property type="project" value="TreeGrafter"/>
</dbReference>
<dbReference type="InterPro" id="IPR011650">
    <property type="entry name" value="Peptidase_M20_dimer"/>
</dbReference>
<evidence type="ECO:0000256" key="14">
    <source>
        <dbReference type="ARBA" id="ARBA00075285"/>
    </source>
</evidence>
<dbReference type="Pfam" id="PF07687">
    <property type="entry name" value="M20_dimer"/>
    <property type="match status" value="1"/>
</dbReference>
<keyword evidence="6" id="KW-0862">Zinc</keyword>
<evidence type="ECO:0000313" key="19">
    <source>
        <dbReference type="EMBL" id="HIW87490.1"/>
    </source>
</evidence>
<dbReference type="GO" id="GO:0006508">
    <property type="term" value="P:proteolysis"/>
    <property type="evidence" value="ECO:0007669"/>
    <property type="project" value="UniProtKB-KW"/>
</dbReference>
<accession>A0A9D1RHH0</accession>
<dbReference type="InterPro" id="IPR001160">
    <property type="entry name" value="Peptidase_M20C"/>
</dbReference>
<evidence type="ECO:0000256" key="4">
    <source>
        <dbReference type="ARBA" id="ARBA00022723"/>
    </source>
</evidence>
<evidence type="ECO:0000256" key="7">
    <source>
        <dbReference type="ARBA" id="ARBA00023049"/>
    </source>
</evidence>
<sequence>MSNNSVLENLEPKGIFRFFGEILSIPRPSKHEGQMSDYLVKWAEERGLEHERDSVGNVIIRKQATTGMEHKPWVCLQAHMDMVCEKNSDKEFDFYKDAIVPRIEDGWLKADGTTLGADDGIGVAACLAVLDSKEIEHGPIECLFTVDEETGLTGANALGGDVLKSRILLNLDSEDEGEMFIGCAGGIDTVARLFYKKESAPYSKAFRITVKGLKGGHSGDDINKGLACANKLLNRILWSLDKKMNMRLSCFDGGNLRNAIAREAFAVFVVEADKAETVKETVSCFEKDFKYEFRSTEPDLSVVLQEEDKPDFVIDAKTQENLLNVLYACPHGVLAMSREIPNFVETSTNLASVKMKEDHIFITTSQRSSVESAKYAAACRVEACFRLAGAEVEHGDGYPGWAPNTDSRVLKVAVETYEELFGKKPVVRAIHAGLECGLIGEKYAGMDMISYGPTLRGVHSPDERLEISTVDLFWRHTLAILKNI</sequence>
<evidence type="ECO:0000256" key="6">
    <source>
        <dbReference type="ARBA" id="ARBA00022833"/>
    </source>
</evidence>
<evidence type="ECO:0000256" key="17">
    <source>
        <dbReference type="ARBA" id="ARBA00078074"/>
    </source>
</evidence>
<evidence type="ECO:0000256" key="16">
    <source>
        <dbReference type="ARBA" id="ARBA00077688"/>
    </source>
</evidence>
<reference evidence="19" key="1">
    <citation type="journal article" date="2021" name="PeerJ">
        <title>Extensive microbial diversity within the chicken gut microbiome revealed by metagenomics and culture.</title>
        <authorList>
            <person name="Gilroy R."/>
            <person name="Ravi A."/>
            <person name="Getino M."/>
            <person name="Pursley I."/>
            <person name="Horton D.L."/>
            <person name="Alikhan N.F."/>
            <person name="Baker D."/>
            <person name="Gharbi K."/>
            <person name="Hall N."/>
            <person name="Watson M."/>
            <person name="Adriaenssens E.M."/>
            <person name="Foster-Nyarko E."/>
            <person name="Jarju S."/>
            <person name="Secka A."/>
            <person name="Antonio M."/>
            <person name="Oren A."/>
            <person name="Chaudhuri R.R."/>
            <person name="La Ragione R."/>
            <person name="Hildebrand F."/>
            <person name="Pallen M.J."/>
        </authorList>
    </citation>
    <scope>NUCLEOTIDE SEQUENCE</scope>
    <source>
        <strain evidence="19">Gambia16-930</strain>
    </source>
</reference>
<comment type="cofactor">
    <cofactor evidence="1">
        <name>Co(2+)</name>
        <dbReference type="ChEBI" id="CHEBI:48828"/>
    </cofactor>
</comment>
<dbReference type="SUPFAM" id="SSF53187">
    <property type="entry name" value="Zn-dependent exopeptidases"/>
    <property type="match status" value="1"/>
</dbReference>
<evidence type="ECO:0000256" key="12">
    <source>
        <dbReference type="ARBA" id="ARBA00061423"/>
    </source>
</evidence>
<keyword evidence="8" id="KW-0170">Cobalt</keyword>
<dbReference type="Proteomes" id="UP000824267">
    <property type="component" value="Unassembled WGS sequence"/>
</dbReference>
<keyword evidence="7" id="KW-0482">Metalloprotease</keyword>
<keyword evidence="4" id="KW-0479">Metal-binding</keyword>
<evidence type="ECO:0000256" key="13">
    <source>
        <dbReference type="ARBA" id="ARBA00071271"/>
    </source>
</evidence>
<proteinExistence type="inferred from homology"/>
<dbReference type="PANTHER" id="PTHR43501:SF1">
    <property type="entry name" value="CYTOSOL NON-SPECIFIC DIPEPTIDASE"/>
    <property type="match status" value="1"/>
</dbReference>
<organism evidence="19 20">
    <name type="scientific">Candidatus Onthomorpha intestinigallinarum</name>
    <dbReference type="NCBI Taxonomy" id="2840880"/>
    <lineage>
        <taxon>Bacteria</taxon>
        <taxon>Pseudomonadati</taxon>
        <taxon>Bacteroidota</taxon>
        <taxon>Bacteroidia</taxon>
        <taxon>Bacteroidales</taxon>
        <taxon>Candidatus Onthomorpha</taxon>
    </lineage>
</organism>
<evidence type="ECO:0000256" key="9">
    <source>
        <dbReference type="ARBA" id="ARBA00036421"/>
    </source>
</evidence>
<dbReference type="Pfam" id="PF01546">
    <property type="entry name" value="Peptidase_M20"/>
    <property type="match status" value="1"/>
</dbReference>